<evidence type="ECO:0000256" key="1">
    <source>
        <dbReference type="ARBA" id="ARBA00001936"/>
    </source>
</evidence>
<keyword evidence="19" id="KW-0675">Receptor</keyword>
<evidence type="ECO:0000256" key="2">
    <source>
        <dbReference type="ARBA" id="ARBA00004162"/>
    </source>
</evidence>
<keyword evidence="12" id="KW-0677">Repeat</keyword>
<proteinExistence type="predicted"/>
<protein>
    <recommendedName>
        <fullName evidence="25">Receptor kinase-like protein Xa21</fullName>
        <ecNumber evidence="4">2.7.11.1</ecNumber>
    </recommendedName>
</protein>
<keyword evidence="5" id="KW-1003">Cell membrane</keyword>
<evidence type="ECO:0000256" key="24">
    <source>
        <dbReference type="ARBA" id="ARBA00056628"/>
    </source>
</evidence>
<dbReference type="GO" id="GO:0005524">
    <property type="term" value="F:ATP binding"/>
    <property type="evidence" value="ECO:0007669"/>
    <property type="project" value="UniProtKB-UniRule"/>
</dbReference>
<keyword evidence="16 26" id="KW-0067">ATP-binding</keyword>
<evidence type="ECO:0000256" key="19">
    <source>
        <dbReference type="ARBA" id="ARBA00023170"/>
    </source>
</evidence>
<dbReference type="FunFam" id="1.10.510.10:FF:000358">
    <property type="entry name" value="Putative leucine-rich repeat receptor-like serine/threonine-protein kinase"/>
    <property type="match status" value="1"/>
</dbReference>
<evidence type="ECO:0000259" key="28">
    <source>
        <dbReference type="PROSITE" id="PS50011"/>
    </source>
</evidence>
<evidence type="ECO:0000256" key="12">
    <source>
        <dbReference type="ARBA" id="ARBA00022737"/>
    </source>
</evidence>
<keyword evidence="13 26" id="KW-0547">Nucleotide-binding</keyword>
<dbReference type="InterPro" id="IPR017441">
    <property type="entry name" value="Protein_kinase_ATP_BS"/>
</dbReference>
<feature type="binding site" evidence="26">
    <location>
        <position position="656"/>
    </location>
    <ligand>
        <name>ATP</name>
        <dbReference type="ChEBI" id="CHEBI:30616"/>
    </ligand>
</feature>
<evidence type="ECO:0000256" key="17">
    <source>
        <dbReference type="ARBA" id="ARBA00022989"/>
    </source>
</evidence>
<dbReference type="InterPro" id="IPR011009">
    <property type="entry name" value="Kinase-like_dom_sf"/>
</dbReference>
<dbReference type="SMART" id="SM00220">
    <property type="entry name" value="S_TKc"/>
    <property type="match status" value="1"/>
</dbReference>
<comment type="subcellular location">
    <subcellularLocation>
        <location evidence="2">Cell membrane</location>
        <topology evidence="2">Single-pass membrane protein</topology>
    </subcellularLocation>
    <subcellularLocation>
        <location evidence="3">Endoplasmic reticulum membrane</location>
        <topology evidence="3">Single-pass membrane protein</topology>
    </subcellularLocation>
</comment>
<keyword evidence="14" id="KW-0418">Kinase</keyword>
<keyword evidence="10 27" id="KW-0812">Transmembrane</keyword>
<dbReference type="PROSITE" id="PS50011">
    <property type="entry name" value="PROTEIN_KINASE_DOM"/>
    <property type="match status" value="1"/>
</dbReference>
<evidence type="ECO:0000256" key="25">
    <source>
        <dbReference type="ARBA" id="ARBA00072040"/>
    </source>
</evidence>
<evidence type="ECO:0000256" key="16">
    <source>
        <dbReference type="ARBA" id="ARBA00022840"/>
    </source>
</evidence>
<dbReference type="FunFam" id="3.30.200.20:FF:000432">
    <property type="entry name" value="LRR receptor-like serine/threonine-protein kinase EFR"/>
    <property type="match status" value="1"/>
</dbReference>
<dbReference type="GO" id="GO:0005789">
    <property type="term" value="C:endoplasmic reticulum membrane"/>
    <property type="evidence" value="ECO:0007669"/>
    <property type="project" value="UniProtKB-SubCell"/>
</dbReference>
<organism evidence="29 30">
    <name type="scientific">Leersia perrieri</name>
    <dbReference type="NCBI Taxonomy" id="77586"/>
    <lineage>
        <taxon>Eukaryota</taxon>
        <taxon>Viridiplantae</taxon>
        <taxon>Streptophyta</taxon>
        <taxon>Embryophyta</taxon>
        <taxon>Tracheophyta</taxon>
        <taxon>Spermatophyta</taxon>
        <taxon>Magnoliopsida</taxon>
        <taxon>Liliopsida</taxon>
        <taxon>Poales</taxon>
        <taxon>Poaceae</taxon>
        <taxon>BOP clade</taxon>
        <taxon>Oryzoideae</taxon>
        <taxon>Oryzeae</taxon>
        <taxon>Oryzinae</taxon>
        <taxon>Leersia</taxon>
    </lineage>
</organism>
<keyword evidence="17 27" id="KW-1133">Transmembrane helix</keyword>
<reference evidence="29 30" key="1">
    <citation type="submission" date="2012-08" db="EMBL/GenBank/DDBJ databases">
        <title>Oryza genome evolution.</title>
        <authorList>
            <person name="Wing R.A."/>
        </authorList>
    </citation>
    <scope>NUCLEOTIDE SEQUENCE</scope>
</reference>
<dbReference type="GO" id="GO:0005886">
    <property type="term" value="C:plasma membrane"/>
    <property type="evidence" value="ECO:0007669"/>
    <property type="project" value="UniProtKB-SubCell"/>
</dbReference>
<evidence type="ECO:0000256" key="15">
    <source>
        <dbReference type="ARBA" id="ARBA00022824"/>
    </source>
</evidence>
<comment type="function">
    <text evidence="23">Receptor kinase that detects X.oryzae pv. oryzae protein Ax21 to promote innate immunity. Following X.oryzae pv. oryzae protein Ax21 detection, undergoes cleavage, releasing the processed protein kinase Xa21 chain.</text>
</comment>
<evidence type="ECO:0000256" key="18">
    <source>
        <dbReference type="ARBA" id="ARBA00023136"/>
    </source>
</evidence>
<evidence type="ECO:0000256" key="8">
    <source>
        <dbReference type="ARBA" id="ARBA00022614"/>
    </source>
</evidence>
<dbReference type="SMART" id="SM00365">
    <property type="entry name" value="LRR_SD22"/>
    <property type="match status" value="5"/>
</dbReference>
<dbReference type="InterPro" id="IPR000719">
    <property type="entry name" value="Prot_kinase_dom"/>
</dbReference>
<reference evidence="30" key="2">
    <citation type="submission" date="2013-12" db="EMBL/GenBank/DDBJ databases">
        <authorList>
            <person name="Yu Y."/>
            <person name="Lee S."/>
            <person name="de Baynast K."/>
            <person name="Wissotski M."/>
            <person name="Liu L."/>
            <person name="Talag J."/>
            <person name="Goicoechea J."/>
            <person name="Angelova A."/>
            <person name="Jetty R."/>
            <person name="Kudrna D."/>
            <person name="Golser W."/>
            <person name="Rivera L."/>
            <person name="Zhang J."/>
            <person name="Wing R."/>
        </authorList>
    </citation>
    <scope>NUCLEOTIDE SEQUENCE</scope>
</reference>
<dbReference type="Gene3D" id="1.10.510.10">
    <property type="entry name" value="Transferase(Phosphotransferase) domain 1"/>
    <property type="match status" value="1"/>
</dbReference>
<dbReference type="SMART" id="SM00369">
    <property type="entry name" value="LRR_TYP"/>
    <property type="match status" value="8"/>
</dbReference>
<comment type="cofactor">
    <cofactor evidence="1">
        <name>Mn(2+)</name>
        <dbReference type="ChEBI" id="CHEBI:29035"/>
    </cofactor>
</comment>
<dbReference type="InterPro" id="IPR051716">
    <property type="entry name" value="Plant_RL_S/T_kinase"/>
</dbReference>
<dbReference type="InterPro" id="IPR001611">
    <property type="entry name" value="Leu-rich_rpt"/>
</dbReference>
<evidence type="ECO:0000256" key="5">
    <source>
        <dbReference type="ARBA" id="ARBA00022475"/>
    </source>
</evidence>
<dbReference type="GO" id="GO:0004674">
    <property type="term" value="F:protein serine/threonine kinase activity"/>
    <property type="evidence" value="ECO:0007669"/>
    <property type="project" value="UniProtKB-KW"/>
</dbReference>
<keyword evidence="20" id="KW-0325">Glycoprotein</keyword>
<dbReference type="Gene3D" id="3.80.10.10">
    <property type="entry name" value="Ribonuclease Inhibitor"/>
    <property type="match status" value="2"/>
</dbReference>
<dbReference type="InterPro" id="IPR003591">
    <property type="entry name" value="Leu-rich_rpt_typical-subtyp"/>
</dbReference>
<evidence type="ECO:0000256" key="9">
    <source>
        <dbReference type="ARBA" id="ARBA00022679"/>
    </source>
</evidence>
<dbReference type="InterPro" id="IPR055414">
    <property type="entry name" value="LRR_R13L4/SHOC2-like"/>
</dbReference>
<dbReference type="Pfam" id="PF00069">
    <property type="entry name" value="Pkinase"/>
    <property type="match status" value="1"/>
</dbReference>
<dbReference type="AlphaFoldDB" id="A0A0D9VIB5"/>
<accession>A0A0D9VIB5</accession>
<reference evidence="29" key="3">
    <citation type="submission" date="2015-04" db="UniProtKB">
        <authorList>
            <consortium name="EnsemblPlants"/>
        </authorList>
    </citation>
    <scope>IDENTIFICATION</scope>
</reference>
<dbReference type="SUPFAM" id="SSF52058">
    <property type="entry name" value="L domain-like"/>
    <property type="match status" value="2"/>
</dbReference>
<comment type="catalytic activity">
    <reaction evidence="22">
        <text>L-seryl-[protein] + ATP = O-phospho-L-seryl-[protein] + ADP + H(+)</text>
        <dbReference type="Rhea" id="RHEA:17989"/>
        <dbReference type="Rhea" id="RHEA-COMP:9863"/>
        <dbReference type="Rhea" id="RHEA-COMP:11604"/>
        <dbReference type="ChEBI" id="CHEBI:15378"/>
        <dbReference type="ChEBI" id="CHEBI:29999"/>
        <dbReference type="ChEBI" id="CHEBI:30616"/>
        <dbReference type="ChEBI" id="CHEBI:83421"/>
        <dbReference type="ChEBI" id="CHEBI:456216"/>
        <dbReference type="EC" id="2.7.11.1"/>
    </reaction>
</comment>
<keyword evidence="9" id="KW-0808">Transferase</keyword>
<evidence type="ECO:0000256" key="21">
    <source>
        <dbReference type="ARBA" id="ARBA00047899"/>
    </source>
</evidence>
<evidence type="ECO:0000256" key="14">
    <source>
        <dbReference type="ARBA" id="ARBA00022777"/>
    </source>
</evidence>
<dbReference type="PROSITE" id="PS00107">
    <property type="entry name" value="PROTEIN_KINASE_ATP"/>
    <property type="match status" value="1"/>
</dbReference>
<dbReference type="Pfam" id="PF23598">
    <property type="entry name" value="LRR_14"/>
    <property type="match status" value="1"/>
</dbReference>
<sequence>MAVVNRRDMCYGQEQHVKLAVFMQLILLLVCYGVGNGVHCSTLQENSADLQSLLDFKMGIIEDPYSLGTAAPTSAGGVVSSAPLDGHGLNLTDKSLAGKVSSSLANLTSLSFLDLSSNHFFGQFPLLNHLQQLETLYMNSNSLDGITPDTLTNCSKLRNIDLSGNQLRGTIPPKIGSLTNLEFLDLGNNQFTGIIPATVGNLTQLQFLRFRDNQLEGNIPDGVWKLSNLTSLVLGQNRLSGGIPQALNLPILLLLGLEENMLGPVLPPNIGYARPSLKRISLFSNKFEGHIPTSIGNALGLQILDFSKNNFTGQIPTSIGRLSQLSKLNLEMNQLEASEDQGWEFLYELRNCMSLTMLSFSRNNLQGTIPHSVANLPSNLQVLLLGGNKLSGIAPPDNNKLDGSIPPSLGYLTQLLVVDLSCNNLQGSIHHIGDGNLKQLVKLHLSSNKFSGGIPDALGQSQNLVIIQLDQNILTGDIPLSSGNLKALNILDLSHNYLSGTILSALNDLQLLSKLDLSYNQLQGEIPRNGIFENTTAVSLDGNWRLCGGAVDFHMPLCSAASRKIERKCDLVRLLIPIFGFMSLTMLIYVITLGKRKSRKAYLFLFSFGKQFPKVSHSDLVRATGNFSNSNLIGRGSYGSVYKGKLTMAKIDVAIKVFNLEMRRADRSFVSECEVLRTIRHRNLLPILTACSTIDYRGKDFRALIYELMHNSNLDRWLHCGHAGVVHKGLSMDQRVSIAVNIADALVYLHHDCGRPIVHCDVKPMNILLDEDMSAHLGDFGIASLVLDSPLTSDGNSGRNSSIVVKGTIGYIAPEYAQSVHASTYGDVYSFGVVLMEMLIGKRPTDSMFENELSITNFVEKNFPDNISHIIDAYLQEECKGFIHATRRTGNATYKCLVSLTQVALSCTRPIPTERMNMREIAVRLHAIRTSYVEAIKK</sequence>
<name>A0A0D9VIB5_9ORYZ</name>
<dbReference type="InterPro" id="IPR008271">
    <property type="entry name" value="Ser/Thr_kinase_AS"/>
</dbReference>
<dbReference type="Gene3D" id="3.30.200.20">
    <property type="entry name" value="Phosphorylase Kinase, domain 1"/>
    <property type="match status" value="1"/>
</dbReference>
<keyword evidence="7" id="KW-0597">Phosphoprotein</keyword>
<evidence type="ECO:0000256" key="13">
    <source>
        <dbReference type="ARBA" id="ARBA00022741"/>
    </source>
</evidence>
<evidence type="ECO:0000256" key="10">
    <source>
        <dbReference type="ARBA" id="ARBA00022692"/>
    </source>
</evidence>
<keyword evidence="15" id="KW-0256">Endoplasmic reticulum</keyword>
<dbReference type="InterPro" id="IPR032675">
    <property type="entry name" value="LRR_dom_sf"/>
</dbReference>
<keyword evidence="8" id="KW-0433">Leucine-rich repeat</keyword>
<evidence type="ECO:0000256" key="4">
    <source>
        <dbReference type="ARBA" id="ARBA00012513"/>
    </source>
</evidence>
<evidence type="ECO:0000256" key="3">
    <source>
        <dbReference type="ARBA" id="ARBA00004389"/>
    </source>
</evidence>
<evidence type="ECO:0000256" key="22">
    <source>
        <dbReference type="ARBA" id="ARBA00048679"/>
    </source>
</evidence>
<keyword evidence="6" id="KW-0723">Serine/threonine-protein kinase</keyword>
<evidence type="ECO:0000313" key="30">
    <source>
        <dbReference type="Proteomes" id="UP000032180"/>
    </source>
</evidence>
<comment type="function">
    <text evidence="24">The processed protein kinase Xa21 chain released by protein cleavage after X.oryzae pv. oryzae protein Ax21 detection translocates into the nucleus where it can bind and regulate WRKY62, a transcription factor. Confers resistance to the bacterial pathogen X.oryzae pv. oryzae (Xoo).</text>
</comment>
<keyword evidence="11" id="KW-0732">Signal</keyword>
<dbReference type="EC" id="2.7.11.1" evidence="4"/>
<evidence type="ECO:0000256" key="27">
    <source>
        <dbReference type="SAM" id="Phobius"/>
    </source>
</evidence>
<feature type="domain" description="Protein kinase" evidence="28">
    <location>
        <begin position="627"/>
        <end position="929"/>
    </location>
</feature>
<evidence type="ECO:0000256" key="20">
    <source>
        <dbReference type="ARBA" id="ARBA00023180"/>
    </source>
</evidence>
<dbReference type="STRING" id="77586.A0A0D9VIB5"/>
<dbReference type="HOGENOM" id="CLU_000288_22_0_1"/>
<feature type="transmembrane region" description="Helical" evidence="27">
    <location>
        <begin position="571"/>
        <end position="591"/>
    </location>
</feature>
<evidence type="ECO:0000256" key="7">
    <source>
        <dbReference type="ARBA" id="ARBA00022553"/>
    </source>
</evidence>
<evidence type="ECO:0000256" key="11">
    <source>
        <dbReference type="ARBA" id="ARBA00022729"/>
    </source>
</evidence>
<keyword evidence="30" id="KW-1185">Reference proteome</keyword>
<dbReference type="Proteomes" id="UP000032180">
    <property type="component" value="Chromosome 2"/>
</dbReference>
<dbReference type="PANTHER" id="PTHR48053:SF6">
    <property type="entry name" value="PROTEIN KINASE DOMAIN-CONTAINING PROTEIN"/>
    <property type="match status" value="1"/>
</dbReference>
<dbReference type="Gramene" id="LPERR02G19640.3">
    <property type="protein sequence ID" value="LPERR02G19640.3"/>
    <property type="gene ID" value="LPERR02G19640"/>
</dbReference>
<evidence type="ECO:0000256" key="26">
    <source>
        <dbReference type="PROSITE-ProRule" id="PRU10141"/>
    </source>
</evidence>
<dbReference type="eggNOG" id="ENOG502QPYS">
    <property type="taxonomic scope" value="Eukaryota"/>
</dbReference>
<evidence type="ECO:0000313" key="29">
    <source>
        <dbReference type="EnsemblPlants" id="LPERR02G19640.3"/>
    </source>
</evidence>
<dbReference type="EnsemblPlants" id="LPERR02G19640.3">
    <property type="protein sequence ID" value="LPERR02G19640.3"/>
    <property type="gene ID" value="LPERR02G19640"/>
</dbReference>
<evidence type="ECO:0000256" key="6">
    <source>
        <dbReference type="ARBA" id="ARBA00022527"/>
    </source>
</evidence>
<comment type="catalytic activity">
    <reaction evidence="21">
        <text>L-threonyl-[protein] + ATP = O-phospho-L-threonyl-[protein] + ADP + H(+)</text>
        <dbReference type="Rhea" id="RHEA:46608"/>
        <dbReference type="Rhea" id="RHEA-COMP:11060"/>
        <dbReference type="Rhea" id="RHEA-COMP:11605"/>
        <dbReference type="ChEBI" id="CHEBI:15378"/>
        <dbReference type="ChEBI" id="CHEBI:30013"/>
        <dbReference type="ChEBI" id="CHEBI:30616"/>
        <dbReference type="ChEBI" id="CHEBI:61977"/>
        <dbReference type="ChEBI" id="CHEBI:456216"/>
        <dbReference type="EC" id="2.7.11.1"/>
    </reaction>
</comment>
<dbReference type="SUPFAM" id="SSF56112">
    <property type="entry name" value="Protein kinase-like (PK-like)"/>
    <property type="match status" value="1"/>
</dbReference>
<dbReference type="FunFam" id="3.80.10.10:FF:000095">
    <property type="entry name" value="LRR receptor-like serine/threonine-protein kinase GSO1"/>
    <property type="match status" value="2"/>
</dbReference>
<evidence type="ECO:0000256" key="23">
    <source>
        <dbReference type="ARBA" id="ARBA00054320"/>
    </source>
</evidence>
<dbReference type="PANTHER" id="PTHR48053">
    <property type="entry name" value="LEUCINE RICH REPEAT FAMILY PROTEIN, EXPRESSED"/>
    <property type="match status" value="1"/>
</dbReference>
<dbReference type="PROSITE" id="PS00108">
    <property type="entry name" value="PROTEIN_KINASE_ST"/>
    <property type="match status" value="1"/>
</dbReference>
<dbReference type="Pfam" id="PF00560">
    <property type="entry name" value="LRR_1"/>
    <property type="match status" value="4"/>
</dbReference>
<keyword evidence="18 27" id="KW-0472">Membrane</keyword>